<feature type="active site" description="Proton donor" evidence="13">
    <location>
        <position position="190"/>
    </location>
</feature>
<proteinExistence type="inferred from homology"/>
<dbReference type="InterPro" id="IPR013328">
    <property type="entry name" value="6PGD_dom2"/>
</dbReference>
<dbReference type="SUPFAM" id="SSF48179">
    <property type="entry name" value="6-phosphogluconate dehydrogenase C-terminal domain-like"/>
    <property type="match status" value="1"/>
</dbReference>
<dbReference type="InterPro" id="IPR006115">
    <property type="entry name" value="6PGDH_NADP-bd"/>
</dbReference>
<dbReference type="KEGG" id="hdh:G5B40_18050"/>
<dbReference type="InterPro" id="IPR036291">
    <property type="entry name" value="NAD(P)-bd_dom_sf"/>
</dbReference>
<dbReference type="Gene3D" id="1.20.5.320">
    <property type="entry name" value="6-Phosphogluconate Dehydrogenase, domain 3"/>
    <property type="match status" value="1"/>
</dbReference>
<evidence type="ECO:0000256" key="9">
    <source>
        <dbReference type="ARBA" id="ARBA00023064"/>
    </source>
</evidence>
<evidence type="ECO:0000256" key="10">
    <source>
        <dbReference type="ARBA" id="ARBA00023126"/>
    </source>
</evidence>
<dbReference type="RefSeq" id="WP_165101625.1">
    <property type="nucleotide sequence ID" value="NZ_CP049056.1"/>
</dbReference>
<comment type="subunit">
    <text evidence="4 12">Homodimer.</text>
</comment>
<dbReference type="Gene3D" id="1.10.1040.10">
    <property type="entry name" value="N-(1-d-carboxylethyl)-l-norvaline Dehydrogenase, domain 2"/>
    <property type="match status" value="1"/>
</dbReference>
<gene>
    <name evidence="17" type="primary">gndA</name>
    <name evidence="17" type="ORF">G5B40_18050</name>
</gene>
<dbReference type="PROSITE" id="PS00461">
    <property type="entry name" value="6PGD"/>
    <property type="match status" value="1"/>
</dbReference>
<name>A0A7M3T592_9RHOB</name>
<feature type="binding site" description="in other chain" evidence="14">
    <location>
        <begin position="186"/>
        <end position="187"/>
    </location>
    <ligand>
        <name>substrate</name>
        <note>ligand shared between dimeric partners</note>
    </ligand>
</feature>
<evidence type="ECO:0000256" key="13">
    <source>
        <dbReference type="PIRSR" id="PIRSR000109-1"/>
    </source>
</evidence>
<dbReference type="InterPro" id="IPR008927">
    <property type="entry name" value="6-PGluconate_DH-like_C_sf"/>
</dbReference>
<evidence type="ECO:0000313" key="18">
    <source>
        <dbReference type="Proteomes" id="UP000503336"/>
    </source>
</evidence>
<dbReference type="GO" id="GO:0004616">
    <property type="term" value="F:phosphogluconate dehydrogenase (decarboxylating) activity"/>
    <property type="evidence" value="ECO:0007669"/>
    <property type="project" value="UniProtKB-EC"/>
</dbReference>
<reference evidence="17 18" key="1">
    <citation type="submission" date="2020-02" db="EMBL/GenBank/DDBJ databases">
        <title>complete genome sequence of Rhodobacteraceae bacterium.</title>
        <authorList>
            <person name="Park J."/>
            <person name="Kim Y.-S."/>
            <person name="Kim K.-H."/>
        </authorList>
    </citation>
    <scope>NUCLEOTIDE SEQUENCE [LARGE SCALE GENOMIC DNA]</scope>
    <source>
        <strain evidence="17 18">RR4-56</strain>
    </source>
</reference>
<comment type="function">
    <text evidence="1 12">Catalyzes the oxidative decarboxylation of 6-phosphogluconate to ribulose 5-phosphate and CO(2), with concomitant reduction of NADP to NADPH.</text>
</comment>
<dbReference type="GO" id="GO:0019521">
    <property type="term" value="P:D-gluconate metabolic process"/>
    <property type="evidence" value="ECO:0007669"/>
    <property type="project" value="UniProtKB-KW"/>
</dbReference>
<feature type="binding site" description="in other chain" evidence="14">
    <location>
        <position position="103"/>
    </location>
    <ligand>
        <name>substrate</name>
        <note>ligand shared between dimeric partners</note>
    </ligand>
</feature>
<evidence type="ECO:0000256" key="2">
    <source>
        <dbReference type="ARBA" id="ARBA00004874"/>
    </source>
</evidence>
<evidence type="ECO:0000256" key="5">
    <source>
        <dbReference type="ARBA" id="ARBA00013011"/>
    </source>
</evidence>
<comment type="catalytic activity">
    <reaction evidence="11 12 15">
        <text>6-phospho-D-gluconate + NADP(+) = D-ribulose 5-phosphate + CO2 + NADPH</text>
        <dbReference type="Rhea" id="RHEA:10116"/>
        <dbReference type="ChEBI" id="CHEBI:16526"/>
        <dbReference type="ChEBI" id="CHEBI:57783"/>
        <dbReference type="ChEBI" id="CHEBI:58121"/>
        <dbReference type="ChEBI" id="CHEBI:58349"/>
        <dbReference type="ChEBI" id="CHEBI:58759"/>
        <dbReference type="EC" id="1.1.1.44"/>
    </reaction>
</comment>
<dbReference type="Pfam" id="PF00393">
    <property type="entry name" value="6PGD"/>
    <property type="match status" value="1"/>
</dbReference>
<protein>
    <recommendedName>
        <fullName evidence="6 12">6-phosphogluconate dehydrogenase, decarboxylating</fullName>
        <ecNumber evidence="5 12">1.1.1.44</ecNumber>
    </recommendedName>
</protein>
<dbReference type="Gene3D" id="3.40.50.720">
    <property type="entry name" value="NAD(P)-binding Rossmann-like Domain"/>
    <property type="match status" value="1"/>
</dbReference>
<feature type="binding site" description="in other chain" evidence="14">
    <location>
        <position position="261"/>
    </location>
    <ligand>
        <name>substrate</name>
        <note>ligand shared between dimeric partners</note>
    </ligand>
</feature>
<feature type="binding site" description="in other chain" evidence="14">
    <location>
        <position position="288"/>
    </location>
    <ligand>
        <name>substrate</name>
        <note>ligand shared between dimeric partners</note>
    </ligand>
</feature>
<feature type="binding site" evidence="14">
    <location>
        <position position="448"/>
    </location>
    <ligand>
        <name>substrate</name>
        <note>ligand shared between dimeric partners</note>
    </ligand>
</feature>
<evidence type="ECO:0000256" key="7">
    <source>
        <dbReference type="ARBA" id="ARBA00022857"/>
    </source>
</evidence>
<evidence type="ECO:0000313" key="17">
    <source>
        <dbReference type="EMBL" id="QIE57173.1"/>
    </source>
</evidence>
<dbReference type="InterPro" id="IPR006184">
    <property type="entry name" value="6PGdom_BS"/>
</dbReference>
<dbReference type="PIRSF" id="PIRSF000109">
    <property type="entry name" value="6PGD"/>
    <property type="match status" value="1"/>
</dbReference>
<comment type="pathway">
    <text evidence="2 12 15">Carbohydrate degradation; pentose phosphate pathway; D-ribulose 5-phosphate from D-glucose 6-phosphate (oxidative stage): step 3/3.</text>
</comment>
<accession>A0A7M3T592</accession>
<comment type="similarity">
    <text evidence="3 12 15">Belongs to the 6-phosphogluconate dehydrogenase family.</text>
</comment>
<evidence type="ECO:0000256" key="3">
    <source>
        <dbReference type="ARBA" id="ARBA00008419"/>
    </source>
</evidence>
<evidence type="ECO:0000256" key="4">
    <source>
        <dbReference type="ARBA" id="ARBA00011738"/>
    </source>
</evidence>
<evidence type="ECO:0000259" key="16">
    <source>
        <dbReference type="SMART" id="SM01350"/>
    </source>
</evidence>
<dbReference type="PRINTS" id="PR00076">
    <property type="entry name" value="6PGDHDRGNASE"/>
</dbReference>
<evidence type="ECO:0000256" key="11">
    <source>
        <dbReference type="ARBA" id="ARBA00048640"/>
    </source>
</evidence>
<keyword evidence="8 12" id="KW-0560">Oxidoreductase</keyword>
<keyword evidence="10 12" id="KW-0570">Pentose shunt</keyword>
<dbReference type="SUPFAM" id="SSF51735">
    <property type="entry name" value="NAD(P)-binding Rossmann-fold domains"/>
    <property type="match status" value="1"/>
</dbReference>
<evidence type="ECO:0000256" key="6">
    <source>
        <dbReference type="ARBA" id="ARBA00018193"/>
    </source>
</evidence>
<dbReference type="PANTHER" id="PTHR11811">
    <property type="entry name" value="6-PHOSPHOGLUCONATE DEHYDROGENASE"/>
    <property type="match status" value="1"/>
</dbReference>
<evidence type="ECO:0000256" key="8">
    <source>
        <dbReference type="ARBA" id="ARBA00023002"/>
    </source>
</evidence>
<dbReference type="Pfam" id="PF03446">
    <property type="entry name" value="NAD_binding_2"/>
    <property type="match status" value="1"/>
</dbReference>
<dbReference type="GO" id="GO:0006098">
    <property type="term" value="P:pentose-phosphate shunt"/>
    <property type="evidence" value="ECO:0007669"/>
    <property type="project" value="UniProtKB-UniPathway"/>
</dbReference>
<feature type="active site" description="Proton acceptor" evidence="13">
    <location>
        <position position="183"/>
    </location>
</feature>
<dbReference type="InterPro" id="IPR006183">
    <property type="entry name" value="Pgluconate_DH"/>
</dbReference>
<feature type="binding site" description="in other chain" evidence="14">
    <location>
        <position position="191"/>
    </location>
    <ligand>
        <name>substrate</name>
        <note>ligand shared between dimeric partners</note>
    </ligand>
</feature>
<evidence type="ECO:0000256" key="14">
    <source>
        <dbReference type="PIRSR" id="PIRSR000109-2"/>
    </source>
</evidence>
<dbReference type="NCBIfam" id="TIGR00873">
    <property type="entry name" value="gnd"/>
    <property type="match status" value="1"/>
</dbReference>
<dbReference type="AlphaFoldDB" id="A0A7M3T592"/>
<dbReference type="EC" id="1.1.1.44" evidence="5 12"/>
<feature type="domain" description="6-phosphogluconate dehydrogenase C-terminal" evidence="16">
    <location>
        <begin position="179"/>
        <end position="471"/>
    </location>
</feature>
<feature type="binding site" description="in other chain" evidence="14">
    <location>
        <begin position="129"/>
        <end position="131"/>
    </location>
    <ligand>
        <name>substrate</name>
        <note>ligand shared between dimeric partners</note>
    </ligand>
</feature>
<dbReference type="GO" id="GO:0050661">
    <property type="term" value="F:NADP binding"/>
    <property type="evidence" value="ECO:0007669"/>
    <property type="project" value="InterPro"/>
</dbReference>
<dbReference type="InterPro" id="IPR006114">
    <property type="entry name" value="6PGDH_C"/>
</dbReference>
<dbReference type="SMART" id="SM01350">
    <property type="entry name" value="6PGD"/>
    <property type="match status" value="1"/>
</dbReference>
<keyword evidence="7 12" id="KW-0521">NADP</keyword>
<dbReference type="FunFam" id="1.10.1040.10:FF:000032">
    <property type="entry name" value="6-phosphogluconate dehydrogenase, decarboxylating"/>
    <property type="match status" value="1"/>
</dbReference>
<keyword evidence="18" id="KW-1185">Reference proteome</keyword>
<keyword evidence="9 15" id="KW-0311">Gluconate utilization</keyword>
<organism evidence="17 18">
    <name type="scientific">Pikeienuella piscinae</name>
    <dbReference type="NCBI Taxonomy" id="2748098"/>
    <lineage>
        <taxon>Bacteria</taxon>
        <taxon>Pseudomonadati</taxon>
        <taxon>Pseudomonadota</taxon>
        <taxon>Alphaproteobacteria</taxon>
        <taxon>Rhodobacterales</taxon>
        <taxon>Paracoccaceae</taxon>
        <taxon>Pikeienuella</taxon>
    </lineage>
</organism>
<evidence type="ECO:0000256" key="12">
    <source>
        <dbReference type="PIRNR" id="PIRNR000109"/>
    </source>
</evidence>
<evidence type="ECO:0000256" key="15">
    <source>
        <dbReference type="RuleBase" id="RU000485"/>
    </source>
</evidence>
<evidence type="ECO:0000256" key="1">
    <source>
        <dbReference type="ARBA" id="ARBA00002526"/>
    </source>
</evidence>
<dbReference type="NCBIfam" id="NF006765">
    <property type="entry name" value="PRK09287.1"/>
    <property type="match status" value="1"/>
</dbReference>
<dbReference type="InterPro" id="IPR006113">
    <property type="entry name" value="6PGDH_Gnd/GntZ"/>
</dbReference>
<dbReference type="UniPathway" id="UPA00115">
    <property type="reaction ID" value="UER00410"/>
</dbReference>
<sequence>MKADIGLIGVGVMGASLALNMAEHGYRVAAHDRDFDKMQGARDAAEGMSGVIEVAEAPEALIAAIRPPRAIIILVPAGAAVDAIIAQFRPLLSEGDLLIDAGNANFHDTRRRTAALEAEGLAFLGIGVSGGAEGARRGPSIMAGGSPALWGRVEEMLKAIAARHDDTPCCDWFGPDGAGHFVKTVHNGIEYADMQMIADGYGVMRDGLGMEPGAIADVFESWRGGPLASYLVDITAEVLATTDAGTGRPLVDLVQDRAGQKGTGGWAALEALRLAAPAPAIEAAVAARNLSARKTERTRLEAIFGPAARPLGDALGTEREAVADIRDAILAGRIAAYAQGFEILRAASVEYGWAMNFAAIARVWRAGCIIRAALLDDIAVSLEAAPETNLIGAPLLSEMMRGAENGLRRTVSAAAARGLPAPALASSLSYFDQLRTARGTANLIQLQRDFFGRHGFERLDRDGAGLHGPWA</sequence>
<dbReference type="Proteomes" id="UP000503336">
    <property type="component" value="Chromosome"/>
</dbReference>
<dbReference type="EMBL" id="CP049056">
    <property type="protein sequence ID" value="QIE57173.1"/>
    <property type="molecule type" value="Genomic_DNA"/>
</dbReference>
<feature type="binding site" evidence="14">
    <location>
        <position position="454"/>
    </location>
    <ligand>
        <name>substrate</name>
        <note>ligand shared between dimeric partners</note>
    </ligand>
</feature>